<evidence type="ECO:0000259" key="6">
    <source>
        <dbReference type="PROSITE" id="PS50240"/>
    </source>
</evidence>
<gene>
    <name evidence="7" type="ORF">ILUMI_23570</name>
</gene>
<dbReference type="OrthoDB" id="7726766at2759"/>
<dbReference type="InterPro" id="IPR050430">
    <property type="entry name" value="Peptidase_S1"/>
</dbReference>
<dbReference type="PANTHER" id="PTHR24276:SF96">
    <property type="entry name" value="PEPTIDASE S1 DOMAIN-CONTAINING PROTEIN"/>
    <property type="match status" value="1"/>
</dbReference>
<dbReference type="PANTHER" id="PTHR24276">
    <property type="entry name" value="POLYSERASE-RELATED"/>
    <property type="match status" value="1"/>
</dbReference>
<dbReference type="Proteomes" id="UP000801492">
    <property type="component" value="Unassembled WGS sequence"/>
</dbReference>
<keyword evidence="3" id="KW-0720">Serine protease</keyword>
<name>A0A8K0CC83_IGNLU</name>
<dbReference type="InterPro" id="IPR001254">
    <property type="entry name" value="Trypsin_dom"/>
</dbReference>
<protein>
    <recommendedName>
        <fullName evidence="6">Peptidase S1 domain-containing protein</fullName>
    </recommendedName>
</protein>
<keyword evidence="4" id="KW-1015">Disulfide bond</keyword>
<dbReference type="EMBL" id="VTPC01090603">
    <property type="protein sequence ID" value="KAF2882602.1"/>
    <property type="molecule type" value="Genomic_DNA"/>
</dbReference>
<feature type="chain" id="PRO_5035483173" description="Peptidase S1 domain-containing protein" evidence="5">
    <location>
        <begin position="16"/>
        <end position="311"/>
    </location>
</feature>
<keyword evidence="2" id="KW-0378">Hydrolase</keyword>
<keyword evidence="5" id="KW-0732">Signal</keyword>
<feature type="signal peptide" evidence="5">
    <location>
        <begin position="1"/>
        <end position="15"/>
    </location>
</feature>
<dbReference type="PROSITE" id="PS50240">
    <property type="entry name" value="TRYPSIN_DOM"/>
    <property type="match status" value="1"/>
</dbReference>
<dbReference type="Gene3D" id="2.40.10.10">
    <property type="entry name" value="Trypsin-like serine proteases"/>
    <property type="match status" value="1"/>
</dbReference>
<evidence type="ECO:0000256" key="3">
    <source>
        <dbReference type="ARBA" id="ARBA00022825"/>
    </source>
</evidence>
<evidence type="ECO:0000256" key="4">
    <source>
        <dbReference type="ARBA" id="ARBA00023157"/>
    </source>
</evidence>
<feature type="domain" description="Peptidase S1" evidence="6">
    <location>
        <begin position="29"/>
        <end position="275"/>
    </location>
</feature>
<comment type="caution">
    <text evidence="7">The sequence shown here is derived from an EMBL/GenBank/DDBJ whole genome shotgun (WGS) entry which is preliminary data.</text>
</comment>
<evidence type="ECO:0000256" key="1">
    <source>
        <dbReference type="ARBA" id="ARBA00022670"/>
    </source>
</evidence>
<reference evidence="7" key="1">
    <citation type="submission" date="2019-08" db="EMBL/GenBank/DDBJ databases">
        <title>The genome of the North American firefly Photinus pyralis.</title>
        <authorList>
            <consortium name="Photinus pyralis genome working group"/>
            <person name="Fallon T.R."/>
            <person name="Sander Lower S.E."/>
            <person name="Weng J.-K."/>
        </authorList>
    </citation>
    <scope>NUCLEOTIDE SEQUENCE</scope>
    <source>
        <strain evidence="7">TRF0915ILg1</strain>
        <tissue evidence="7">Whole body</tissue>
    </source>
</reference>
<evidence type="ECO:0000313" key="7">
    <source>
        <dbReference type="EMBL" id="KAF2882602.1"/>
    </source>
</evidence>
<dbReference type="SUPFAM" id="SSF50494">
    <property type="entry name" value="Trypsin-like serine proteases"/>
    <property type="match status" value="1"/>
</dbReference>
<dbReference type="GO" id="GO:0006508">
    <property type="term" value="P:proteolysis"/>
    <property type="evidence" value="ECO:0007669"/>
    <property type="project" value="UniProtKB-KW"/>
</dbReference>
<proteinExistence type="predicted"/>
<dbReference type="GO" id="GO:0004252">
    <property type="term" value="F:serine-type endopeptidase activity"/>
    <property type="evidence" value="ECO:0007669"/>
    <property type="project" value="InterPro"/>
</dbReference>
<evidence type="ECO:0000313" key="8">
    <source>
        <dbReference type="Proteomes" id="UP000801492"/>
    </source>
</evidence>
<organism evidence="7 8">
    <name type="scientific">Ignelater luminosus</name>
    <name type="common">Cucubano</name>
    <name type="synonym">Pyrophorus luminosus</name>
    <dbReference type="NCBI Taxonomy" id="2038154"/>
    <lineage>
        <taxon>Eukaryota</taxon>
        <taxon>Metazoa</taxon>
        <taxon>Ecdysozoa</taxon>
        <taxon>Arthropoda</taxon>
        <taxon>Hexapoda</taxon>
        <taxon>Insecta</taxon>
        <taxon>Pterygota</taxon>
        <taxon>Neoptera</taxon>
        <taxon>Endopterygota</taxon>
        <taxon>Coleoptera</taxon>
        <taxon>Polyphaga</taxon>
        <taxon>Elateriformia</taxon>
        <taxon>Elateroidea</taxon>
        <taxon>Elateridae</taxon>
        <taxon>Agrypninae</taxon>
        <taxon>Pyrophorini</taxon>
        <taxon>Ignelater</taxon>
    </lineage>
</organism>
<evidence type="ECO:0000256" key="2">
    <source>
        <dbReference type="ARBA" id="ARBA00022801"/>
    </source>
</evidence>
<keyword evidence="8" id="KW-1185">Reference proteome</keyword>
<evidence type="ECO:0000256" key="5">
    <source>
        <dbReference type="SAM" id="SignalP"/>
    </source>
</evidence>
<dbReference type="InterPro" id="IPR009003">
    <property type="entry name" value="Peptidase_S1_PA"/>
</dbReference>
<sequence length="311" mass="35064">MVIVFIFLFIVNCEAIRMDNASLWETRQYVNSMPFISEVLSLPVAPPGELPFLVIILDERVELCNGVIITHELVLTSYICMKPEIYLSGEVPVTNINVLIGIRDTSVIEEIRPTWRQAKELSCNSNASNADVALIKLTEGLSLGGLVNHISVPVKPFNGTFKHCFMAGFVFTDYPGPVYQYSEITEVSNQDTCKETLKLNDSMKVAHSVCSTSMNPSRWKCRVDDSRMVFCDKTVIGFIKESTTRKCQNETTTFIFSDIGSHYEFFKKYIGQLTNIVVIERTAGNKPDGYDLSNLESDFKLQIEETKHPNV</sequence>
<accession>A0A8K0CC83</accession>
<dbReference type="Pfam" id="PF00089">
    <property type="entry name" value="Trypsin"/>
    <property type="match status" value="1"/>
</dbReference>
<dbReference type="InterPro" id="IPR043504">
    <property type="entry name" value="Peptidase_S1_PA_chymotrypsin"/>
</dbReference>
<keyword evidence="1" id="KW-0645">Protease</keyword>
<dbReference type="AlphaFoldDB" id="A0A8K0CC83"/>